<keyword evidence="2 4" id="KW-0863">Zinc-finger</keyword>
<evidence type="ECO:0000256" key="4">
    <source>
        <dbReference type="PROSITE-ProRule" id="PRU00175"/>
    </source>
</evidence>
<dbReference type="InterPro" id="IPR001841">
    <property type="entry name" value="Znf_RING"/>
</dbReference>
<keyword evidence="3" id="KW-0862">Zinc</keyword>
<dbReference type="SMART" id="SM00184">
    <property type="entry name" value="RING"/>
    <property type="match status" value="1"/>
</dbReference>
<evidence type="ECO:0000256" key="2">
    <source>
        <dbReference type="ARBA" id="ARBA00022771"/>
    </source>
</evidence>
<dbReference type="Gene3D" id="3.30.40.10">
    <property type="entry name" value="Zinc/RING finger domain, C3HC4 (zinc finger)"/>
    <property type="match status" value="1"/>
</dbReference>
<dbReference type="PROSITE" id="PS50089">
    <property type="entry name" value="ZF_RING_2"/>
    <property type="match status" value="1"/>
</dbReference>
<dbReference type="InterPro" id="IPR013083">
    <property type="entry name" value="Znf_RING/FYVE/PHD"/>
</dbReference>
<evidence type="ECO:0000259" key="6">
    <source>
        <dbReference type="PROSITE" id="PS50089"/>
    </source>
</evidence>
<dbReference type="SUPFAM" id="SSF57850">
    <property type="entry name" value="RING/U-box"/>
    <property type="match status" value="1"/>
</dbReference>
<dbReference type="PANTHER" id="PTHR45798:SF97">
    <property type="entry name" value="ALCOHOL-SENSITIVE RING FINGER PROTEIN 1"/>
    <property type="match status" value="1"/>
</dbReference>
<keyword evidence="1" id="KW-0479">Metal-binding</keyword>
<feature type="domain" description="RING-type" evidence="6">
    <location>
        <begin position="299"/>
        <end position="342"/>
    </location>
</feature>
<dbReference type="AlphaFoldDB" id="A0AA39Z940"/>
<evidence type="ECO:0000256" key="5">
    <source>
        <dbReference type="SAM" id="MobiDB-lite"/>
    </source>
</evidence>
<evidence type="ECO:0000256" key="3">
    <source>
        <dbReference type="ARBA" id="ARBA00022833"/>
    </source>
</evidence>
<dbReference type="Pfam" id="PF13639">
    <property type="entry name" value="zf-RING_2"/>
    <property type="match status" value="1"/>
</dbReference>
<dbReference type="GO" id="GO:0008270">
    <property type="term" value="F:zinc ion binding"/>
    <property type="evidence" value="ECO:0007669"/>
    <property type="project" value="UniProtKB-KW"/>
</dbReference>
<proteinExistence type="predicted"/>
<accession>A0AA39Z940</accession>
<gene>
    <name evidence="7" type="ORF">QBC41DRAFT_398138</name>
</gene>
<dbReference type="InterPro" id="IPR052788">
    <property type="entry name" value="RING-type_E3_ligase_ATL"/>
</dbReference>
<sequence>MPFPSQAYGPAFQGRPVMALQVQQQTSSPPGQSDHASAAATREEDDSDRVQMRARDLYDHSSQNDDHDGNEAYEMDVFETTQRVGGLYHYMYPSETTSLLQIRLSVKCTGTDSHFCMTITDGPLLGIQICIDSRSSGVGPALKTLMSLFTNKHLRIWENQHLVFVFNHPHYAPVVSPRIELLHTRARPPPWCGHSHHPRRFGLARETVIQALGGPTNFKTWQETMLYYILYQEVESMFRRQLEGVPRPTDVRQEELPENMRQMDAHLTGGVYQPPSGIADLVADAVDTREIKADEDMCCYICLEDMKPGEEAARIKACPHGCFHHGCLTTWLKTNNTCPSCRARVYDESEFVDTQAWLGRGSAALDFLTWTPVY</sequence>
<feature type="compositionally biased region" description="Polar residues" evidence="5">
    <location>
        <begin position="21"/>
        <end position="35"/>
    </location>
</feature>
<organism evidence="7 8">
    <name type="scientific">Cercophora samala</name>
    <dbReference type="NCBI Taxonomy" id="330535"/>
    <lineage>
        <taxon>Eukaryota</taxon>
        <taxon>Fungi</taxon>
        <taxon>Dikarya</taxon>
        <taxon>Ascomycota</taxon>
        <taxon>Pezizomycotina</taxon>
        <taxon>Sordariomycetes</taxon>
        <taxon>Sordariomycetidae</taxon>
        <taxon>Sordariales</taxon>
        <taxon>Lasiosphaeriaceae</taxon>
        <taxon>Cercophora</taxon>
    </lineage>
</organism>
<evidence type="ECO:0000256" key="1">
    <source>
        <dbReference type="ARBA" id="ARBA00022723"/>
    </source>
</evidence>
<reference evidence="7" key="1">
    <citation type="submission" date="2023-06" db="EMBL/GenBank/DDBJ databases">
        <title>Genome-scale phylogeny and comparative genomics of the fungal order Sordariales.</title>
        <authorList>
            <consortium name="Lawrence Berkeley National Laboratory"/>
            <person name="Hensen N."/>
            <person name="Bonometti L."/>
            <person name="Westerberg I."/>
            <person name="Brannstrom I.O."/>
            <person name="Guillou S."/>
            <person name="Cros-Aarteil S."/>
            <person name="Calhoun S."/>
            <person name="Haridas S."/>
            <person name="Kuo A."/>
            <person name="Mondo S."/>
            <person name="Pangilinan J."/>
            <person name="Riley R."/>
            <person name="Labutti K."/>
            <person name="Andreopoulos B."/>
            <person name="Lipzen A."/>
            <person name="Chen C."/>
            <person name="Yanf M."/>
            <person name="Daum C."/>
            <person name="Ng V."/>
            <person name="Clum A."/>
            <person name="Steindorff A."/>
            <person name="Ohm R."/>
            <person name="Martin F."/>
            <person name="Silar P."/>
            <person name="Natvig D."/>
            <person name="Lalanne C."/>
            <person name="Gautier V."/>
            <person name="Ament-Velasquez S.L."/>
            <person name="Kruys A."/>
            <person name="Hutchinson M.I."/>
            <person name="Powell A.J."/>
            <person name="Barry K."/>
            <person name="Miller A.N."/>
            <person name="Grigoriev I.V."/>
            <person name="Debuchy R."/>
            <person name="Gladieux P."/>
            <person name="Thoren M.H."/>
            <person name="Johannesson H."/>
        </authorList>
    </citation>
    <scope>NUCLEOTIDE SEQUENCE</scope>
    <source>
        <strain evidence="7">CBS 307.81</strain>
    </source>
</reference>
<evidence type="ECO:0000313" key="7">
    <source>
        <dbReference type="EMBL" id="KAK0666439.1"/>
    </source>
</evidence>
<dbReference type="PANTHER" id="PTHR45798">
    <property type="entry name" value="RING-H2 FINGER PROTEIN ATL61-RELATED-RELATED"/>
    <property type="match status" value="1"/>
</dbReference>
<dbReference type="EMBL" id="JAULSY010000088">
    <property type="protein sequence ID" value="KAK0666439.1"/>
    <property type="molecule type" value="Genomic_DNA"/>
</dbReference>
<name>A0AA39Z940_9PEZI</name>
<feature type="region of interest" description="Disordered" evidence="5">
    <location>
        <begin position="1"/>
        <end position="49"/>
    </location>
</feature>
<evidence type="ECO:0000313" key="8">
    <source>
        <dbReference type="Proteomes" id="UP001174997"/>
    </source>
</evidence>
<dbReference type="Proteomes" id="UP001174997">
    <property type="component" value="Unassembled WGS sequence"/>
</dbReference>
<comment type="caution">
    <text evidence="7">The sequence shown here is derived from an EMBL/GenBank/DDBJ whole genome shotgun (WGS) entry which is preliminary data.</text>
</comment>
<protein>
    <recommendedName>
        <fullName evidence="6">RING-type domain-containing protein</fullName>
    </recommendedName>
</protein>
<keyword evidence="8" id="KW-1185">Reference proteome</keyword>